<dbReference type="Proteomes" id="UP001174694">
    <property type="component" value="Unassembled WGS sequence"/>
</dbReference>
<feature type="compositionally biased region" description="Basic and acidic residues" evidence="1">
    <location>
        <begin position="178"/>
        <end position="194"/>
    </location>
</feature>
<proteinExistence type="predicted"/>
<keyword evidence="4" id="KW-1185">Reference proteome</keyword>
<name>A0AA38R5R7_9PEZI</name>
<dbReference type="InterPro" id="IPR001031">
    <property type="entry name" value="Thioesterase"/>
</dbReference>
<protein>
    <submittedName>
        <fullName evidence="3">Polyketide synthase PksR</fullName>
    </submittedName>
</protein>
<feature type="compositionally biased region" description="Low complexity" evidence="1">
    <location>
        <begin position="195"/>
        <end position="208"/>
    </location>
</feature>
<feature type="region of interest" description="Disordered" evidence="1">
    <location>
        <begin position="171"/>
        <end position="208"/>
    </location>
</feature>
<dbReference type="EMBL" id="JANBVO010000042">
    <property type="protein sequence ID" value="KAJ9134610.1"/>
    <property type="molecule type" value="Genomic_DNA"/>
</dbReference>
<feature type="domain" description="Thioesterase" evidence="2">
    <location>
        <begin position="24"/>
        <end position="123"/>
    </location>
</feature>
<sequence>MFETNPSLIYDAEDGGLPSSPVPLVLIHDGGGTCFSYWCLNPIARTLYGIHNPHYHSGKTWSGGIPEMARHYVALLRRVVPRGPLILGGWSLGGLIALEMAHVLEQDSLLRVVGIVMVDSICPRAFKVVSDVPVVPYKQEWGPNTKEETKICVERCFDEARKMVGQYELPVWRPDMPPTDKRDEPQAGESRDDPLLGGRSSTGLGSSVVSGPPPVILLRAMESVPVPENAVGHVDVARDDRLLGWGEYRADLVRQVVDIPGHHFNIFAMQHIDTVSEKLRKACQTLETSAHTGAF</sequence>
<reference evidence="3" key="1">
    <citation type="submission" date="2022-07" db="EMBL/GenBank/DDBJ databases">
        <title>Fungi with potential for degradation of polypropylene.</title>
        <authorList>
            <person name="Gostincar C."/>
        </authorList>
    </citation>
    <scope>NUCLEOTIDE SEQUENCE</scope>
    <source>
        <strain evidence="3">EXF-13308</strain>
    </source>
</reference>
<evidence type="ECO:0000259" key="2">
    <source>
        <dbReference type="Pfam" id="PF00975"/>
    </source>
</evidence>
<organism evidence="3 4">
    <name type="scientific">Pleurostoma richardsiae</name>
    <dbReference type="NCBI Taxonomy" id="41990"/>
    <lineage>
        <taxon>Eukaryota</taxon>
        <taxon>Fungi</taxon>
        <taxon>Dikarya</taxon>
        <taxon>Ascomycota</taxon>
        <taxon>Pezizomycotina</taxon>
        <taxon>Sordariomycetes</taxon>
        <taxon>Sordariomycetidae</taxon>
        <taxon>Calosphaeriales</taxon>
        <taxon>Pleurostomataceae</taxon>
        <taxon>Pleurostoma</taxon>
    </lineage>
</organism>
<dbReference type="AlphaFoldDB" id="A0AA38R5R7"/>
<dbReference type="Gene3D" id="3.40.50.1820">
    <property type="entry name" value="alpha/beta hydrolase"/>
    <property type="match status" value="1"/>
</dbReference>
<evidence type="ECO:0000313" key="3">
    <source>
        <dbReference type="EMBL" id="KAJ9134610.1"/>
    </source>
</evidence>
<comment type="caution">
    <text evidence="3">The sequence shown here is derived from an EMBL/GenBank/DDBJ whole genome shotgun (WGS) entry which is preliminary data.</text>
</comment>
<evidence type="ECO:0000256" key="1">
    <source>
        <dbReference type="SAM" id="MobiDB-lite"/>
    </source>
</evidence>
<dbReference type="InterPro" id="IPR029058">
    <property type="entry name" value="AB_hydrolase_fold"/>
</dbReference>
<accession>A0AA38R5R7</accession>
<evidence type="ECO:0000313" key="4">
    <source>
        <dbReference type="Proteomes" id="UP001174694"/>
    </source>
</evidence>
<gene>
    <name evidence="3" type="ORF">NKR23_g10037</name>
</gene>
<dbReference type="Pfam" id="PF00975">
    <property type="entry name" value="Thioesterase"/>
    <property type="match status" value="1"/>
</dbReference>
<dbReference type="SUPFAM" id="SSF53474">
    <property type="entry name" value="alpha/beta-Hydrolases"/>
    <property type="match status" value="1"/>
</dbReference>